<dbReference type="InterPro" id="IPR000742">
    <property type="entry name" value="EGF"/>
</dbReference>
<dbReference type="InterPro" id="IPR002035">
    <property type="entry name" value="VWF_A"/>
</dbReference>
<accession>A0A7E4W1K2</accession>
<dbReference type="CDD" id="cd00037">
    <property type="entry name" value="CLECT"/>
    <property type="match status" value="1"/>
</dbReference>
<dbReference type="Gene3D" id="3.40.50.410">
    <property type="entry name" value="von Willebrand factor, type A domain"/>
    <property type="match status" value="2"/>
</dbReference>
<evidence type="ECO:0000313" key="9">
    <source>
        <dbReference type="WBParaSite" id="Pan_g5747.t1"/>
    </source>
</evidence>
<dbReference type="SUPFAM" id="SSF56436">
    <property type="entry name" value="C-type lectin-like"/>
    <property type="match status" value="1"/>
</dbReference>
<dbReference type="PROSITE" id="PS50234">
    <property type="entry name" value="VWFA"/>
    <property type="match status" value="1"/>
</dbReference>
<evidence type="ECO:0000259" key="5">
    <source>
        <dbReference type="PROSITE" id="PS50026"/>
    </source>
</evidence>
<keyword evidence="4" id="KW-1015">Disulfide bond</keyword>
<evidence type="ECO:0000256" key="1">
    <source>
        <dbReference type="ARBA" id="ARBA00004613"/>
    </source>
</evidence>
<dbReference type="Pfam" id="PF25106">
    <property type="entry name" value="VWA_4"/>
    <property type="match status" value="1"/>
</dbReference>
<keyword evidence="8" id="KW-1185">Reference proteome</keyword>
<dbReference type="PROSITE" id="PS00022">
    <property type="entry name" value="EGF_1"/>
    <property type="match status" value="3"/>
</dbReference>
<keyword evidence="3" id="KW-0732">Signal</keyword>
<evidence type="ECO:0000256" key="4">
    <source>
        <dbReference type="PROSITE-ProRule" id="PRU00076"/>
    </source>
</evidence>
<dbReference type="InterPro" id="IPR057085">
    <property type="entry name" value="Ig_Irg-7"/>
</dbReference>
<dbReference type="SUPFAM" id="SSF53300">
    <property type="entry name" value="vWA-like"/>
    <property type="match status" value="2"/>
</dbReference>
<organism evidence="8 9">
    <name type="scientific">Panagrellus redivivus</name>
    <name type="common">Microworm</name>
    <dbReference type="NCBI Taxonomy" id="6233"/>
    <lineage>
        <taxon>Eukaryota</taxon>
        <taxon>Metazoa</taxon>
        <taxon>Ecdysozoa</taxon>
        <taxon>Nematoda</taxon>
        <taxon>Chromadorea</taxon>
        <taxon>Rhabditida</taxon>
        <taxon>Tylenchina</taxon>
        <taxon>Panagrolaimomorpha</taxon>
        <taxon>Panagrolaimoidea</taxon>
        <taxon>Panagrolaimidae</taxon>
        <taxon>Panagrellus</taxon>
    </lineage>
</organism>
<feature type="domain" description="EGF-like" evidence="5">
    <location>
        <begin position="844"/>
        <end position="877"/>
    </location>
</feature>
<dbReference type="WBParaSite" id="Pan_g5747.t1">
    <property type="protein sequence ID" value="Pan_g5747.t1"/>
    <property type="gene ID" value="Pan_g5747"/>
</dbReference>
<dbReference type="InterPro" id="IPR016186">
    <property type="entry name" value="C-type_lectin-like/link_sf"/>
</dbReference>
<name>A0A7E4W1K2_PANRE</name>
<dbReference type="PROSITE" id="PS01186">
    <property type="entry name" value="EGF_2"/>
    <property type="match status" value="1"/>
</dbReference>
<dbReference type="Gene3D" id="3.10.100.10">
    <property type="entry name" value="Mannose-Binding Protein A, subunit A"/>
    <property type="match status" value="1"/>
</dbReference>
<comment type="caution">
    <text evidence="4">Lacks conserved residue(s) required for the propagation of feature annotation.</text>
</comment>
<dbReference type="SMART" id="SM00604">
    <property type="entry name" value="MD"/>
    <property type="match status" value="3"/>
</dbReference>
<dbReference type="InterPro" id="IPR016187">
    <property type="entry name" value="CTDL_fold"/>
</dbReference>
<dbReference type="InterPro" id="IPR036465">
    <property type="entry name" value="vWFA_dom_sf"/>
</dbReference>
<feature type="disulfide bond" evidence="4">
    <location>
        <begin position="1498"/>
        <end position="1507"/>
    </location>
</feature>
<dbReference type="PANTHER" id="PTHR47324:SF2">
    <property type="entry name" value="EGF-LIKE DOMAIN-CONTAINING PROTEIN-RELATED"/>
    <property type="match status" value="1"/>
</dbReference>
<dbReference type="InterPro" id="IPR001304">
    <property type="entry name" value="C-type_lectin-like"/>
</dbReference>
<feature type="domain" description="C-type lectin" evidence="6">
    <location>
        <begin position="1164"/>
        <end position="1289"/>
    </location>
</feature>
<dbReference type="InterPro" id="IPR056861">
    <property type="entry name" value="HMCN1-like_VWA"/>
</dbReference>
<proteinExistence type="predicted"/>
<dbReference type="Gene3D" id="2.10.25.10">
    <property type="entry name" value="Laminin"/>
    <property type="match status" value="2"/>
</dbReference>
<dbReference type="InterPro" id="IPR057086">
    <property type="entry name" value="GBD_Irg-7_N"/>
</dbReference>
<dbReference type="PROSITE" id="PS50026">
    <property type="entry name" value="EGF_3"/>
    <property type="match status" value="2"/>
</dbReference>
<evidence type="ECO:0000259" key="7">
    <source>
        <dbReference type="PROSITE" id="PS50234"/>
    </source>
</evidence>
<dbReference type="Pfam" id="PF00092">
    <property type="entry name" value="VWA"/>
    <property type="match status" value="1"/>
</dbReference>
<feature type="domain" description="VWFA" evidence="7">
    <location>
        <begin position="1957"/>
        <end position="2132"/>
    </location>
</feature>
<dbReference type="Proteomes" id="UP000492821">
    <property type="component" value="Unassembled WGS sequence"/>
</dbReference>
<feature type="domain" description="EGF-like" evidence="5">
    <location>
        <begin position="1475"/>
        <end position="1508"/>
    </location>
</feature>
<keyword evidence="4" id="KW-0245">EGF-like domain</keyword>
<dbReference type="InterPro" id="IPR006582">
    <property type="entry name" value="MD_domain"/>
</dbReference>
<evidence type="ECO:0000259" key="6">
    <source>
        <dbReference type="PROSITE" id="PS50041"/>
    </source>
</evidence>
<dbReference type="InterPro" id="IPR053295">
    <property type="entry name" value="Innate_immunity_reg"/>
</dbReference>
<evidence type="ECO:0000256" key="3">
    <source>
        <dbReference type="ARBA" id="ARBA00022729"/>
    </source>
</evidence>
<dbReference type="SMART" id="SM00181">
    <property type="entry name" value="EGF"/>
    <property type="match status" value="3"/>
</dbReference>
<reference evidence="8" key="1">
    <citation type="journal article" date="2013" name="Genetics">
        <title>The draft genome and transcriptome of Panagrellus redivivus are shaped by the harsh demands of a free-living lifestyle.</title>
        <authorList>
            <person name="Srinivasan J."/>
            <person name="Dillman A.R."/>
            <person name="Macchietto M.G."/>
            <person name="Heikkinen L."/>
            <person name="Lakso M."/>
            <person name="Fracchia K.M."/>
            <person name="Antoshechkin I."/>
            <person name="Mortazavi A."/>
            <person name="Wong G."/>
            <person name="Sternberg P.W."/>
        </authorList>
    </citation>
    <scope>NUCLEOTIDE SEQUENCE [LARGE SCALE GENOMIC DNA]</scope>
    <source>
        <strain evidence="8">MT8872</strain>
    </source>
</reference>
<dbReference type="SMART" id="SM00034">
    <property type="entry name" value="CLECT"/>
    <property type="match status" value="1"/>
</dbReference>
<comment type="subcellular location">
    <subcellularLocation>
        <location evidence="1">Secreted</location>
    </subcellularLocation>
</comment>
<evidence type="ECO:0000256" key="2">
    <source>
        <dbReference type="ARBA" id="ARBA00022525"/>
    </source>
</evidence>
<dbReference type="Pfam" id="PF24415">
    <property type="entry name" value="Ig_Irg-7"/>
    <property type="match status" value="2"/>
</dbReference>
<dbReference type="PROSITE" id="PS50041">
    <property type="entry name" value="C_TYPE_LECTIN_2"/>
    <property type="match status" value="1"/>
</dbReference>
<reference evidence="9" key="2">
    <citation type="submission" date="2020-10" db="UniProtKB">
        <authorList>
            <consortium name="WormBaseParasite"/>
        </authorList>
    </citation>
    <scope>IDENTIFICATION</scope>
</reference>
<dbReference type="CDD" id="cd00054">
    <property type="entry name" value="EGF_CA"/>
    <property type="match status" value="1"/>
</dbReference>
<dbReference type="Pfam" id="PF00059">
    <property type="entry name" value="Lectin_C"/>
    <property type="match status" value="1"/>
</dbReference>
<keyword evidence="2" id="KW-0964">Secreted</keyword>
<protein>
    <submittedName>
        <fullName evidence="9">EGF-like domain-containing protein</fullName>
    </submittedName>
</protein>
<dbReference type="Pfam" id="PF23623">
    <property type="entry name" value="GBD_IRG7_N"/>
    <property type="match status" value="1"/>
</dbReference>
<feature type="disulfide bond" evidence="4">
    <location>
        <begin position="867"/>
        <end position="876"/>
    </location>
</feature>
<dbReference type="PANTHER" id="PTHR47324">
    <property type="entry name" value="PROTEIN IRG-7-RELATED"/>
    <property type="match status" value="1"/>
</dbReference>
<evidence type="ECO:0000313" key="8">
    <source>
        <dbReference type="Proteomes" id="UP000492821"/>
    </source>
</evidence>
<dbReference type="SMART" id="SM00327">
    <property type="entry name" value="VWA"/>
    <property type="match status" value="1"/>
</dbReference>
<sequence>MAVETRLTEFRQQSDAMRIFSAALLCGLIAAFAVPAEAEWNIKWVTAFNSFFENGTPGIAVQSSSPDDSLHARIKRSVYAAMGWKITCDPGWTGFYCESPVCWPEPPLHFSGVLGTRLIDRVDLGPSCERYFVFPVEFGIQQLTITVSISAGTPTVTLYDDNQFEVTTTGTSVPQNGIFMVDHPPTGLYSLNVSTGGAQSTSCHVNVEALTLLDVVAGFTGSAQNDIYEDEVLYSEEPSFFIAHPFNLSLPGELGAVKVRINNRENYAWSSALNKRYDCNHEYYAGYYTCEPGQSDYYWVVEGTDSYGNRFRRSKPFYCINRPTPPTPPTTPVIPVESCLNGGSYVNITGEPFCFCGTYFTGRDCSERVCMNDGTPTRDGCDCQEGFTGDFCENVFCNTDAPASFTTEEKTLILVVRRSPTVASKINDIVQSVSEQIAITTESGSSVYSWFVLATFANGQHTWMEYSSASVFLRELAALNTTDPNFAANCSDSVIDAVSAVFNAEVIENKSPIYIITDVPASDGDNYLTIVNRNTFRKLPIFSLVIQDPASTCNVDVMSPGYRALRSLSESAGGLVLTPSLIDVPNAVRFTLRYTGYHRQFVAGYDYIQCNMGNLGAFFADSSTRSITIFAVGQNLSIDLTDPNGQPAILIDSLVADQYNYVFELFNTIPGEYLFRINTLNGNTAPCSYRVYIESDYDLFYGVSNSLSTDAIFSEPIYNYPSNIVASLSNFHNRVRDPARVFSELQISRANRSGHLEPVYYSNGVFRDGCNYHFHFGAFSCDTPHEHLYLTLFADDQFGFPIQRSAILYCAYVAPTPEPSNTCINGGVVNPLNTSSCICPQHWSGTFCDKLQCDNGGRPVNDYFCECPPGTDGRYCQLISCNTPATGLDFGFTHRSLAFVLNVHNSMAPALTNIASKVHQLVRELHIMHNQFITQYVVITYSDDATYPTVTKTDNSEHFISAVLFAAEQANSSAPATNCTGPIDNAINLAVDNSFPSSYIWVFTDSEGNEPNSDLTYANAMLNAQDLKIEINLVGTTQTICGSPDGKFSTKHRELVGYTEGDGYYTTHPENILAFIPTYFKSGQFTGGASSNSTCNVVRYVPVDYWAKSFTVHANGKNVKVSVTPPDGSTESSYLNSIDSDDGFLINQYIIPCDTTTGNYWSVLDQYCYSSHYNVGSRDDADRQCHSTLGAHLLQIFDKTTEDDIAKYITGTVPVWIGLRRVGNTSTFEWDAPPNAPYNHTLFGYTNWDPTANQNDPSTGDCVVIKPGTQGTPAWFTTPCNSNYSVVCQKHRYDQDNEGAGTQNLLPAGLWKVSITADDACYFKGRIQSEIQIFYGFVNDIHSDERQSYANLESDSNRIIATATSLEPINPNNFQDDYDGRLDYAFLYYNRTLLGSTTFQFRTKCAYTAVSQTFKCPQYGTTNVLSEMPVRFSGIDQFGNLFERIATPYCSKTIASCFNGGFKIGGQCVCPPYFSGDRCQVRECLNGGELMPNGECFCSEETSGDHCEHFRCVPPRKHDFSDEGKTLAILVQTSPETSRTLLFLSKKLESIISNVVASTSSTWFTNYILVPFDSTSNKANWINKTYSPDIKTIADAMGAIPLNQCPGGTCDNSCPRPILSVLNDTLNDPQFVTPNSVVLLISPSTVEDIAIHTSVYQNVQRTKAQIQVVVPDIASPCGLGWNDPTVRGLFSLPQASGGNFFTVRTTDLINTLLPQYLPSLYRSAVVDSLVIRNCTRDEIFFSIDSSTPEVTILYNGANPQVTVVQPDGTTQQLNSSLSNSANSFFAVFQTAGKGGTYRLVATSDSPEGACLLNVHADSTIEIYAGYVIPTDAYNGATSDEAHWVAIADPAIENVVMLHAANIDHGSIDFVQLYSTQAFGRSHLWSAEVKRRSSECSYEWYSVGGFTCNAEGSYQLAIYGTDNKGFNFRRSIPVHCLADRPPRPPTPPTCDLSTRYYDILLLIDGSSADNFATLKNVAASTFSQFTLSSNATRISTAVINANATLANQLVDSDAYVHVQPYFDTITTAATSGQDLADGLQYGVTLATSATSGYRADARHLVVYLTQNAAFTGGDPVETILSLSRSGAFGFVAVGLELNDTNNAQLSTLTNEFCRYSASGNTAAVQIANFVGDLTCFRRPVCGE</sequence>